<keyword evidence="2" id="KW-1185">Reference proteome</keyword>
<comment type="caution">
    <text evidence="1">The sequence shown here is derived from an EMBL/GenBank/DDBJ whole genome shotgun (WGS) entry which is preliminary data.</text>
</comment>
<dbReference type="AlphaFoldDB" id="A0A821ALZ2"/>
<gene>
    <name evidence="1" type="ORF">OVN521_LOCUS44481</name>
</gene>
<proteinExistence type="predicted"/>
<dbReference type="EMBL" id="CAJOBG010067986">
    <property type="protein sequence ID" value="CAF4582438.1"/>
    <property type="molecule type" value="Genomic_DNA"/>
</dbReference>
<dbReference type="Proteomes" id="UP000663866">
    <property type="component" value="Unassembled WGS sequence"/>
</dbReference>
<evidence type="ECO:0000313" key="2">
    <source>
        <dbReference type="Proteomes" id="UP000663866"/>
    </source>
</evidence>
<accession>A0A821ALZ2</accession>
<feature type="non-terminal residue" evidence="1">
    <location>
        <position position="50"/>
    </location>
</feature>
<protein>
    <submittedName>
        <fullName evidence="1">Uncharacterized protein</fullName>
    </submittedName>
</protein>
<sequence>MRAAAPCLLWKPRVCQNPSPLTINSVTFSAATVSTTAFFIDVPVNDFTII</sequence>
<reference evidence="1" key="1">
    <citation type="submission" date="2021-02" db="EMBL/GenBank/DDBJ databases">
        <authorList>
            <person name="Nowell W R."/>
        </authorList>
    </citation>
    <scope>NUCLEOTIDE SEQUENCE</scope>
</reference>
<evidence type="ECO:0000313" key="1">
    <source>
        <dbReference type="EMBL" id="CAF4582438.1"/>
    </source>
</evidence>
<name>A0A821ALZ2_9BILA</name>
<organism evidence="1 2">
    <name type="scientific">Rotaria magnacalcarata</name>
    <dbReference type="NCBI Taxonomy" id="392030"/>
    <lineage>
        <taxon>Eukaryota</taxon>
        <taxon>Metazoa</taxon>
        <taxon>Spiralia</taxon>
        <taxon>Gnathifera</taxon>
        <taxon>Rotifera</taxon>
        <taxon>Eurotatoria</taxon>
        <taxon>Bdelloidea</taxon>
        <taxon>Philodinida</taxon>
        <taxon>Philodinidae</taxon>
        <taxon>Rotaria</taxon>
    </lineage>
</organism>